<dbReference type="Proteomes" id="UP000306791">
    <property type="component" value="Unassembled WGS sequence"/>
</dbReference>
<keyword evidence="2" id="KW-1185">Reference proteome</keyword>
<dbReference type="RefSeq" id="WP_138234631.1">
    <property type="nucleotide sequence ID" value="NZ_CP185860.1"/>
</dbReference>
<accession>A0ABY2UKN3</accession>
<gene>
    <name evidence="1" type="ORF">FDY93_04870</name>
</gene>
<organism evidence="1 2">
    <name type="scientific">Microbulbifer harenosus</name>
    <dbReference type="NCBI Taxonomy" id="2576840"/>
    <lineage>
        <taxon>Bacteria</taxon>
        <taxon>Pseudomonadati</taxon>
        <taxon>Pseudomonadota</taxon>
        <taxon>Gammaproteobacteria</taxon>
        <taxon>Cellvibrionales</taxon>
        <taxon>Microbulbiferaceae</taxon>
        <taxon>Microbulbifer</taxon>
    </lineage>
</organism>
<comment type="caution">
    <text evidence="1">The sequence shown here is derived from an EMBL/GenBank/DDBJ whole genome shotgun (WGS) entry which is preliminary data.</text>
</comment>
<evidence type="ECO:0008006" key="3">
    <source>
        <dbReference type="Google" id="ProtNLM"/>
    </source>
</evidence>
<evidence type="ECO:0000313" key="1">
    <source>
        <dbReference type="EMBL" id="TLM78600.1"/>
    </source>
</evidence>
<name>A0ABY2UKN3_9GAMM</name>
<evidence type="ECO:0000313" key="2">
    <source>
        <dbReference type="Proteomes" id="UP000306791"/>
    </source>
</evidence>
<sequence length="221" mass="25601">MKIESPIEYSSESRLLVDQYESDRESQSHEYWYHEDIAEVKREIKSHYKNEQSLTCVYCNIRYPVQHSGVWDVEHIVARKNSPQFMFTPKNLCVACKDCNTEKSNKHVLVNKGRLRYPTESHHFTIVHPHFDVYEDHIAVHLGIIYAPKSDKGRKTIEACGLLRFSYNAGGWNESVAQVPGLIETANAMLNEEDEAERDRLKMQMLMLAQIQVSNSLLVES</sequence>
<dbReference type="Gene3D" id="1.10.30.50">
    <property type="match status" value="1"/>
</dbReference>
<protein>
    <recommendedName>
        <fullName evidence="3">HNH endonuclease</fullName>
    </recommendedName>
</protein>
<proteinExistence type="predicted"/>
<reference evidence="1 2" key="1">
    <citation type="submission" date="2019-05" db="EMBL/GenBank/DDBJ databases">
        <title>Microbulbifer harenosus sp. nov., an alginate-degrading bacterium isolated from coastal sand.</title>
        <authorList>
            <person name="Huang H."/>
            <person name="Mo K."/>
            <person name="Bao S."/>
        </authorList>
    </citation>
    <scope>NUCLEOTIDE SEQUENCE [LARGE SCALE GENOMIC DNA]</scope>
    <source>
        <strain evidence="1 2">HB161719</strain>
    </source>
</reference>
<dbReference type="EMBL" id="VANI01000005">
    <property type="protein sequence ID" value="TLM78600.1"/>
    <property type="molecule type" value="Genomic_DNA"/>
</dbReference>